<name>A0A165Z4P1_9EURY</name>
<dbReference type="SMART" id="SM00530">
    <property type="entry name" value="HTH_XRE"/>
    <property type="match status" value="1"/>
</dbReference>
<protein>
    <submittedName>
        <fullName evidence="3">Anaerobic benzoate catabolism transcriptional regulator</fullName>
    </submittedName>
</protein>
<keyword evidence="1" id="KW-0238">DNA-binding</keyword>
<dbReference type="SUPFAM" id="SSF47413">
    <property type="entry name" value="lambda repressor-like DNA-binding domains"/>
    <property type="match status" value="1"/>
</dbReference>
<evidence type="ECO:0000256" key="1">
    <source>
        <dbReference type="ARBA" id="ARBA00023125"/>
    </source>
</evidence>
<evidence type="ECO:0000313" key="3">
    <source>
        <dbReference type="EMBL" id="KZX10244.1"/>
    </source>
</evidence>
<dbReference type="RefSeq" id="WP_066973911.1">
    <property type="nucleotide sequence ID" value="NZ_LWMT01000284.1"/>
</dbReference>
<dbReference type="InterPro" id="IPR001387">
    <property type="entry name" value="Cro/C1-type_HTH"/>
</dbReference>
<feature type="domain" description="HTH cro/C1-type" evidence="2">
    <location>
        <begin position="5"/>
        <end position="60"/>
    </location>
</feature>
<dbReference type="OrthoDB" id="67699at2157"/>
<dbReference type="PATRIC" id="fig|55758.3.peg.2078"/>
<dbReference type="CDD" id="cd00093">
    <property type="entry name" value="HTH_XRE"/>
    <property type="match status" value="1"/>
</dbReference>
<dbReference type="Gene3D" id="1.10.260.40">
    <property type="entry name" value="lambda repressor-like DNA-binding domains"/>
    <property type="match status" value="1"/>
</dbReference>
<reference evidence="3 4" key="1">
    <citation type="submission" date="2016-04" db="EMBL/GenBank/DDBJ databases">
        <title>Genome sequence of Methanobrevibacter filiformis DSM 11501.</title>
        <authorList>
            <person name="Poehlein A."/>
            <person name="Seedorf H."/>
            <person name="Daniel R."/>
        </authorList>
    </citation>
    <scope>NUCLEOTIDE SEQUENCE [LARGE SCALE GENOMIC DNA]</scope>
    <source>
        <strain evidence="3 4">DSM 11501</strain>
    </source>
</reference>
<comment type="caution">
    <text evidence="3">The sequence shown here is derived from an EMBL/GenBank/DDBJ whole genome shotgun (WGS) entry which is preliminary data.</text>
</comment>
<evidence type="ECO:0000313" key="4">
    <source>
        <dbReference type="Proteomes" id="UP000077066"/>
    </source>
</evidence>
<keyword evidence="4" id="KW-1185">Reference proteome</keyword>
<dbReference type="PROSITE" id="PS50943">
    <property type="entry name" value="HTH_CROC1"/>
    <property type="match status" value="1"/>
</dbReference>
<dbReference type="STRING" id="55758.MBFIL_18610"/>
<dbReference type="PANTHER" id="PTHR46558:SF4">
    <property type="entry name" value="DNA-BIDING PHAGE PROTEIN"/>
    <property type="match status" value="1"/>
</dbReference>
<dbReference type="Pfam" id="PF01381">
    <property type="entry name" value="HTH_3"/>
    <property type="match status" value="1"/>
</dbReference>
<organism evidence="3 4">
    <name type="scientific">Methanobrevibacter filiformis</name>
    <dbReference type="NCBI Taxonomy" id="55758"/>
    <lineage>
        <taxon>Archaea</taxon>
        <taxon>Methanobacteriati</taxon>
        <taxon>Methanobacteriota</taxon>
        <taxon>Methanomada group</taxon>
        <taxon>Methanobacteria</taxon>
        <taxon>Methanobacteriales</taxon>
        <taxon>Methanobacteriaceae</taxon>
        <taxon>Methanobrevibacter</taxon>
    </lineage>
</organism>
<evidence type="ECO:0000259" key="2">
    <source>
        <dbReference type="PROSITE" id="PS50943"/>
    </source>
</evidence>
<gene>
    <name evidence="3" type="ORF">MBFIL_18610</name>
</gene>
<sequence>MKTMIKYLRQEKGINQDKLAEQANVSRQTISALENGRYNPSLILAYTITKILGCKHIEDVFLLDEDK</sequence>
<dbReference type="PANTHER" id="PTHR46558">
    <property type="entry name" value="TRACRIPTIONAL REGULATORY PROTEIN-RELATED-RELATED"/>
    <property type="match status" value="1"/>
</dbReference>
<dbReference type="GO" id="GO:0003677">
    <property type="term" value="F:DNA binding"/>
    <property type="evidence" value="ECO:0007669"/>
    <property type="project" value="UniProtKB-KW"/>
</dbReference>
<dbReference type="InterPro" id="IPR010982">
    <property type="entry name" value="Lambda_DNA-bd_dom_sf"/>
</dbReference>
<dbReference type="Proteomes" id="UP000077066">
    <property type="component" value="Unassembled WGS sequence"/>
</dbReference>
<proteinExistence type="predicted"/>
<accession>A0A165Z4P1</accession>
<dbReference type="EMBL" id="LWMT01000284">
    <property type="protein sequence ID" value="KZX10244.1"/>
    <property type="molecule type" value="Genomic_DNA"/>
</dbReference>
<dbReference type="AlphaFoldDB" id="A0A165Z4P1"/>